<dbReference type="Pfam" id="PF00005">
    <property type="entry name" value="ABC_tran"/>
    <property type="match status" value="1"/>
</dbReference>
<evidence type="ECO:0000256" key="2">
    <source>
        <dbReference type="ARBA" id="ARBA00022448"/>
    </source>
</evidence>
<dbReference type="Proteomes" id="UP001651880">
    <property type="component" value="Unassembled WGS sequence"/>
</dbReference>
<accession>A0ABT1NDV0</accession>
<organism evidence="6 7">
    <name type="scientific">Lutispora saccharofermentans</name>
    <dbReference type="NCBI Taxonomy" id="3024236"/>
    <lineage>
        <taxon>Bacteria</taxon>
        <taxon>Bacillati</taxon>
        <taxon>Bacillota</taxon>
        <taxon>Clostridia</taxon>
        <taxon>Lutisporales</taxon>
        <taxon>Lutisporaceae</taxon>
        <taxon>Lutispora</taxon>
    </lineage>
</organism>
<dbReference type="PANTHER" id="PTHR42798">
    <property type="entry name" value="LIPOPROTEIN-RELEASING SYSTEM ATP-BINDING PROTEIN LOLD"/>
    <property type="match status" value="1"/>
</dbReference>
<evidence type="ECO:0000259" key="5">
    <source>
        <dbReference type="PROSITE" id="PS50893"/>
    </source>
</evidence>
<comment type="caution">
    <text evidence="6">The sequence shown here is derived from an EMBL/GenBank/DDBJ whole genome shotgun (WGS) entry which is preliminary data.</text>
</comment>
<dbReference type="GO" id="GO:0005524">
    <property type="term" value="F:ATP binding"/>
    <property type="evidence" value="ECO:0007669"/>
    <property type="project" value="UniProtKB-KW"/>
</dbReference>
<comment type="similarity">
    <text evidence="1">Belongs to the ABC transporter superfamily.</text>
</comment>
<dbReference type="InterPro" id="IPR017871">
    <property type="entry name" value="ABC_transporter-like_CS"/>
</dbReference>
<evidence type="ECO:0000256" key="4">
    <source>
        <dbReference type="ARBA" id="ARBA00022840"/>
    </source>
</evidence>
<evidence type="ECO:0000256" key="1">
    <source>
        <dbReference type="ARBA" id="ARBA00005417"/>
    </source>
</evidence>
<dbReference type="InterPro" id="IPR027417">
    <property type="entry name" value="P-loop_NTPase"/>
</dbReference>
<dbReference type="InterPro" id="IPR003439">
    <property type="entry name" value="ABC_transporter-like_ATP-bd"/>
</dbReference>
<name>A0ABT1NDV0_9FIRM</name>
<dbReference type="RefSeq" id="WP_255226946.1">
    <property type="nucleotide sequence ID" value="NZ_JAJEKE010000005.1"/>
</dbReference>
<dbReference type="InterPro" id="IPR003593">
    <property type="entry name" value="AAA+_ATPase"/>
</dbReference>
<dbReference type="Gene3D" id="3.40.50.300">
    <property type="entry name" value="P-loop containing nucleotide triphosphate hydrolases"/>
    <property type="match status" value="1"/>
</dbReference>
<gene>
    <name evidence="6" type="ORF">LJD61_07650</name>
</gene>
<evidence type="ECO:0000256" key="3">
    <source>
        <dbReference type="ARBA" id="ARBA00022741"/>
    </source>
</evidence>
<keyword evidence="2" id="KW-0813">Transport</keyword>
<proteinExistence type="inferred from homology"/>
<dbReference type="CDD" id="cd03255">
    <property type="entry name" value="ABC_MJ0796_LolCDE_FtsE"/>
    <property type="match status" value="1"/>
</dbReference>
<evidence type="ECO:0000313" key="7">
    <source>
        <dbReference type="Proteomes" id="UP001651880"/>
    </source>
</evidence>
<dbReference type="EMBL" id="JAJEKE010000005">
    <property type="protein sequence ID" value="MCQ1529427.1"/>
    <property type="molecule type" value="Genomic_DNA"/>
</dbReference>
<keyword evidence="4 6" id="KW-0067">ATP-binding</keyword>
<evidence type="ECO:0000313" key="6">
    <source>
        <dbReference type="EMBL" id="MCQ1529427.1"/>
    </source>
</evidence>
<dbReference type="InterPro" id="IPR017911">
    <property type="entry name" value="MacB-like_ATP-bd"/>
</dbReference>
<protein>
    <submittedName>
        <fullName evidence="6">ABC transporter ATP-binding protein</fullName>
    </submittedName>
</protein>
<dbReference type="SMART" id="SM00382">
    <property type="entry name" value="AAA"/>
    <property type="match status" value="1"/>
</dbReference>
<reference evidence="6 7" key="1">
    <citation type="submission" date="2021-10" db="EMBL/GenBank/DDBJ databases">
        <title>Lutispora strain m25 sp. nov., a thermophilic, non-spore-forming bacterium isolated from a lab-scale methanogenic bioreactor digesting anaerobic sludge.</title>
        <authorList>
            <person name="El Houari A."/>
            <person name="Mcdonald J."/>
        </authorList>
    </citation>
    <scope>NUCLEOTIDE SEQUENCE [LARGE SCALE GENOMIC DNA]</scope>
    <source>
        <strain evidence="7">m25</strain>
    </source>
</reference>
<keyword evidence="3" id="KW-0547">Nucleotide-binding</keyword>
<dbReference type="PANTHER" id="PTHR42798:SF6">
    <property type="entry name" value="CELL DIVISION ATP-BINDING PROTEIN FTSE"/>
    <property type="match status" value="1"/>
</dbReference>
<keyword evidence="7" id="KW-1185">Reference proteome</keyword>
<dbReference type="SUPFAM" id="SSF52540">
    <property type="entry name" value="P-loop containing nucleoside triphosphate hydrolases"/>
    <property type="match status" value="1"/>
</dbReference>
<feature type="domain" description="ABC transporter" evidence="5">
    <location>
        <begin position="2"/>
        <end position="224"/>
    </location>
</feature>
<dbReference type="PROSITE" id="PS00211">
    <property type="entry name" value="ABC_TRANSPORTER_1"/>
    <property type="match status" value="1"/>
</dbReference>
<sequence length="225" mass="24954">MIQIYDMCKAYQINQISIQALKNINLHIKQNEFVAIVGPSGSGKSTLMNMMGCLDVPTSGTYILDNEEVSNLNDDELADIRNKKIGFIFQSFNLIQKLTALENVELPLIYLGIGGKERLGKARTALENVGLGDRLDHKPNELSGGQQQRVAVARALINDPPIIFADEPTGNLDTKSGVEIMNLLKELHKKGNTIILITHDNDIARQADRVIRIHDGEIVEDRQVV</sequence>
<dbReference type="PROSITE" id="PS50893">
    <property type="entry name" value="ABC_TRANSPORTER_2"/>
    <property type="match status" value="1"/>
</dbReference>